<dbReference type="STRING" id="398720.MED217_03640"/>
<protein>
    <submittedName>
        <fullName evidence="2">Rhodanese-like domain protein</fullName>
    </submittedName>
</protein>
<sequence length="115" mass="12965">MGILSVLFGVQSPKSENIKILAPAEFNAAITQKNVQLVDVRTPREFSGGAIRNAINIDVFQKNLFHEKANKLDKQKPVYLYCRSGNRSQQAARMLVSAGFEQVFDLRGGYMNWPY</sequence>
<name>A3XQP1_LEEBM</name>
<dbReference type="Proteomes" id="UP000001601">
    <property type="component" value="Unassembled WGS sequence"/>
</dbReference>
<dbReference type="RefSeq" id="WP_009779119.1">
    <property type="nucleotide sequence ID" value="NZ_CH672395.1"/>
</dbReference>
<dbReference type="AlphaFoldDB" id="A3XQP1"/>
<dbReference type="OrthoDB" id="9808735at2"/>
<dbReference type="EMBL" id="AANC01000010">
    <property type="protein sequence ID" value="EAQ48078.1"/>
    <property type="molecule type" value="Genomic_DNA"/>
</dbReference>
<keyword evidence="3" id="KW-1185">Reference proteome</keyword>
<dbReference type="Pfam" id="PF00581">
    <property type="entry name" value="Rhodanese"/>
    <property type="match status" value="1"/>
</dbReference>
<dbReference type="InterPro" id="IPR036873">
    <property type="entry name" value="Rhodanese-like_dom_sf"/>
</dbReference>
<evidence type="ECO:0000313" key="2">
    <source>
        <dbReference type="EMBL" id="EAQ48078.1"/>
    </source>
</evidence>
<dbReference type="SUPFAM" id="SSF52821">
    <property type="entry name" value="Rhodanese/Cell cycle control phosphatase"/>
    <property type="match status" value="1"/>
</dbReference>
<dbReference type="CDD" id="cd00158">
    <property type="entry name" value="RHOD"/>
    <property type="match status" value="1"/>
</dbReference>
<dbReference type="SMART" id="SM00450">
    <property type="entry name" value="RHOD"/>
    <property type="match status" value="1"/>
</dbReference>
<organism evidence="2 3">
    <name type="scientific">Leeuwenhoekiella blandensis (strain CECT 7118 / CCUG 51940 / KCTC 22103 / MED217)</name>
    <name type="common">Flavobacterium sp. (strain MED217)</name>
    <dbReference type="NCBI Taxonomy" id="398720"/>
    <lineage>
        <taxon>Bacteria</taxon>
        <taxon>Pseudomonadati</taxon>
        <taxon>Bacteroidota</taxon>
        <taxon>Flavobacteriia</taxon>
        <taxon>Flavobacteriales</taxon>
        <taxon>Flavobacteriaceae</taxon>
        <taxon>Leeuwenhoekiella</taxon>
    </lineage>
</organism>
<dbReference type="InterPro" id="IPR050229">
    <property type="entry name" value="GlpE_sulfurtransferase"/>
</dbReference>
<feature type="domain" description="Rhodanese" evidence="1">
    <location>
        <begin position="31"/>
        <end position="114"/>
    </location>
</feature>
<evidence type="ECO:0000313" key="3">
    <source>
        <dbReference type="Proteomes" id="UP000001601"/>
    </source>
</evidence>
<dbReference type="PROSITE" id="PS50206">
    <property type="entry name" value="RHODANESE_3"/>
    <property type="match status" value="1"/>
</dbReference>
<dbReference type="PANTHER" id="PTHR43031:SF18">
    <property type="entry name" value="RHODANESE-RELATED SULFURTRANSFERASES"/>
    <property type="match status" value="1"/>
</dbReference>
<evidence type="ECO:0000259" key="1">
    <source>
        <dbReference type="PROSITE" id="PS50206"/>
    </source>
</evidence>
<dbReference type="InterPro" id="IPR001763">
    <property type="entry name" value="Rhodanese-like_dom"/>
</dbReference>
<dbReference type="eggNOG" id="COG0607">
    <property type="taxonomic scope" value="Bacteria"/>
</dbReference>
<reference evidence="2 3" key="1">
    <citation type="journal article" date="2007" name="Nature">
        <title>Light stimulates growth of proteorhodopsin-containing marine Flavobacteria.</title>
        <authorList>
            <person name="Gomez-Consarnau L."/>
            <person name="Gonzalez J.M."/>
            <person name="Coll-Llado M."/>
            <person name="Gourdon P."/>
            <person name="Pascher T."/>
            <person name="Neutze R."/>
            <person name="Pedros-Alio C."/>
            <person name="Pinhassi J."/>
        </authorList>
    </citation>
    <scope>NUCLEOTIDE SEQUENCE [LARGE SCALE GENOMIC DNA]</scope>
    <source>
        <strain evidence="2 3">MED217</strain>
    </source>
</reference>
<dbReference type="HOGENOM" id="CLU_089574_13_2_10"/>
<dbReference type="Gene3D" id="3.40.250.10">
    <property type="entry name" value="Rhodanese-like domain"/>
    <property type="match status" value="1"/>
</dbReference>
<dbReference type="PANTHER" id="PTHR43031">
    <property type="entry name" value="FAD-DEPENDENT OXIDOREDUCTASE"/>
    <property type="match status" value="1"/>
</dbReference>
<proteinExistence type="predicted"/>
<accession>A3XQP1</accession>
<gene>
    <name evidence="2" type="ORF">MED217_03640</name>
</gene>
<comment type="caution">
    <text evidence="2">The sequence shown here is derived from an EMBL/GenBank/DDBJ whole genome shotgun (WGS) entry which is preliminary data.</text>
</comment>